<accession>A0A7X0AYL3</accession>
<evidence type="ECO:0000313" key="3">
    <source>
        <dbReference type="Proteomes" id="UP000539175"/>
    </source>
</evidence>
<dbReference type="EMBL" id="JACIIZ010000004">
    <property type="protein sequence ID" value="MBB6251076.1"/>
    <property type="molecule type" value="Genomic_DNA"/>
</dbReference>
<name>A0A7X0AYL3_9PROT</name>
<sequence>MTNTNLPVRNVIYVQGPYYTSSTAAYQLNGNTVTAQKYYAVPLAVPDTTFILCFAHFKSANNGYELVINNVPASTITDNDMGPVSAAAKSGTQFLISIGGADNPNDWTSIDADPTACATALATFMNDYGITGIDIDMENSATATQVYAFIKSLASLVDGLIVTGSPYDVTTDFYAALAALDCANTTQYIKWYNYQWYGDGASLKLDTFKSISSTVGGWYSSNSTAYNSAMLNVGVAPTVAGSSEGYAAIAAFTVKMTASTVPWGGFSWWNYPTLTKFSS</sequence>
<evidence type="ECO:0000313" key="2">
    <source>
        <dbReference type="EMBL" id="MBB6251076.1"/>
    </source>
</evidence>
<dbReference type="RefSeq" id="WP_184799284.1">
    <property type="nucleotide sequence ID" value="NZ_JACIIZ010000004.1"/>
</dbReference>
<protein>
    <submittedName>
        <fullName evidence="2">Chitinase</fullName>
    </submittedName>
</protein>
<dbReference type="Pfam" id="PF00704">
    <property type="entry name" value="Glyco_hydro_18"/>
    <property type="match status" value="1"/>
</dbReference>
<dbReference type="InterPro" id="IPR017853">
    <property type="entry name" value="GH"/>
</dbReference>
<dbReference type="AlphaFoldDB" id="A0A7X0AYL3"/>
<proteinExistence type="predicted"/>
<dbReference type="SUPFAM" id="SSF51445">
    <property type="entry name" value="(Trans)glycosidases"/>
    <property type="match status" value="1"/>
</dbReference>
<comment type="caution">
    <text evidence="2">The sequence shown here is derived from an EMBL/GenBank/DDBJ whole genome shotgun (WGS) entry which is preliminary data.</text>
</comment>
<evidence type="ECO:0000259" key="1">
    <source>
        <dbReference type="Pfam" id="PF00704"/>
    </source>
</evidence>
<organism evidence="2 3">
    <name type="scientific">Nitrospirillum iridis</name>
    <dbReference type="NCBI Taxonomy" id="765888"/>
    <lineage>
        <taxon>Bacteria</taxon>
        <taxon>Pseudomonadati</taxon>
        <taxon>Pseudomonadota</taxon>
        <taxon>Alphaproteobacteria</taxon>
        <taxon>Rhodospirillales</taxon>
        <taxon>Azospirillaceae</taxon>
        <taxon>Nitrospirillum</taxon>
    </lineage>
</organism>
<feature type="domain" description="GH18" evidence="1">
    <location>
        <begin position="46"/>
        <end position="235"/>
    </location>
</feature>
<keyword evidence="3" id="KW-1185">Reference proteome</keyword>
<dbReference type="Proteomes" id="UP000539175">
    <property type="component" value="Unassembled WGS sequence"/>
</dbReference>
<gene>
    <name evidence="2" type="ORF">FHS74_001621</name>
</gene>
<dbReference type="Gene3D" id="3.20.20.80">
    <property type="entry name" value="Glycosidases"/>
    <property type="match status" value="1"/>
</dbReference>
<dbReference type="GO" id="GO:0005975">
    <property type="term" value="P:carbohydrate metabolic process"/>
    <property type="evidence" value="ECO:0007669"/>
    <property type="project" value="InterPro"/>
</dbReference>
<dbReference type="InterPro" id="IPR001223">
    <property type="entry name" value="Glyco_hydro18_cat"/>
</dbReference>
<reference evidence="2 3" key="1">
    <citation type="submission" date="2020-08" db="EMBL/GenBank/DDBJ databases">
        <title>Genomic Encyclopedia of Type Strains, Phase IV (KMG-IV): sequencing the most valuable type-strain genomes for metagenomic binning, comparative biology and taxonomic classification.</title>
        <authorList>
            <person name="Goeker M."/>
        </authorList>
    </citation>
    <scope>NUCLEOTIDE SEQUENCE [LARGE SCALE GENOMIC DNA]</scope>
    <source>
        <strain evidence="2 3">DSM 22198</strain>
    </source>
</reference>